<evidence type="ECO:0000313" key="2">
    <source>
        <dbReference type="Proteomes" id="UP000775213"/>
    </source>
</evidence>
<dbReference type="Proteomes" id="UP000775213">
    <property type="component" value="Unassembled WGS sequence"/>
</dbReference>
<dbReference type="EMBL" id="JAGFBR010000018">
    <property type="protein sequence ID" value="KAH0449426.1"/>
    <property type="molecule type" value="Genomic_DNA"/>
</dbReference>
<gene>
    <name evidence="1" type="ORF">IEQ34_020118</name>
</gene>
<comment type="caution">
    <text evidence="1">The sequence shown here is derived from an EMBL/GenBank/DDBJ whole genome shotgun (WGS) entry which is preliminary data.</text>
</comment>
<dbReference type="PANTHER" id="PTHR31286">
    <property type="entry name" value="GLYCINE-RICH CELL WALL STRUCTURAL PROTEIN 1.8-LIKE"/>
    <property type="match status" value="1"/>
</dbReference>
<proteinExistence type="predicted"/>
<organism evidence="1 2">
    <name type="scientific">Dendrobium chrysotoxum</name>
    <name type="common">Orchid</name>
    <dbReference type="NCBI Taxonomy" id="161865"/>
    <lineage>
        <taxon>Eukaryota</taxon>
        <taxon>Viridiplantae</taxon>
        <taxon>Streptophyta</taxon>
        <taxon>Embryophyta</taxon>
        <taxon>Tracheophyta</taxon>
        <taxon>Spermatophyta</taxon>
        <taxon>Magnoliopsida</taxon>
        <taxon>Liliopsida</taxon>
        <taxon>Asparagales</taxon>
        <taxon>Orchidaceae</taxon>
        <taxon>Epidendroideae</taxon>
        <taxon>Malaxideae</taxon>
        <taxon>Dendrobiinae</taxon>
        <taxon>Dendrobium</taxon>
    </lineage>
</organism>
<dbReference type="PANTHER" id="PTHR31286:SF180">
    <property type="entry name" value="OS10G0362600 PROTEIN"/>
    <property type="match status" value="1"/>
</dbReference>
<sequence>MGYIQLVEMEEFPSYYAHSKVLGHSRVECHILNPQLARILHVLWLMGWKWMWVIKLVKMRLLTMEKLYLFRRDHGAIVFSSAGGFVSPIIYPKMAEGKKLMGCEDVLALSQVEVEEDGEVEYQAEVSGVMVIGGEPVVLLGPESLFEVPITVMPLMKFVKLLRKHSLVVVSVVGGNLESSLVLFGCYGCFLFAQLLSGEFSVTLLNSKNILIKFLNNLTSLLIKWTPLLYINIESPTIPIWVSFLNLHPHLFSNRIFHGLGSLFGHPLRMDNSTPNGPRPSVSCACGIRCYQEVL</sequence>
<accession>A0AAV7FZN0</accession>
<dbReference type="InterPro" id="IPR040256">
    <property type="entry name" value="At4g02000-like"/>
</dbReference>
<name>A0AAV7FZN0_DENCH</name>
<protein>
    <recommendedName>
        <fullName evidence="3">DUF4283 domain-containing protein</fullName>
    </recommendedName>
</protein>
<evidence type="ECO:0008006" key="3">
    <source>
        <dbReference type="Google" id="ProtNLM"/>
    </source>
</evidence>
<keyword evidence="2" id="KW-1185">Reference proteome</keyword>
<reference evidence="1 2" key="1">
    <citation type="journal article" date="2021" name="Hortic Res">
        <title>Chromosome-scale assembly of the Dendrobium chrysotoxum genome enhances the understanding of orchid evolution.</title>
        <authorList>
            <person name="Zhang Y."/>
            <person name="Zhang G.Q."/>
            <person name="Zhang D."/>
            <person name="Liu X.D."/>
            <person name="Xu X.Y."/>
            <person name="Sun W.H."/>
            <person name="Yu X."/>
            <person name="Zhu X."/>
            <person name="Wang Z.W."/>
            <person name="Zhao X."/>
            <person name="Zhong W.Y."/>
            <person name="Chen H."/>
            <person name="Yin W.L."/>
            <person name="Huang T."/>
            <person name="Niu S.C."/>
            <person name="Liu Z.J."/>
        </authorList>
    </citation>
    <scope>NUCLEOTIDE SEQUENCE [LARGE SCALE GENOMIC DNA]</scope>
    <source>
        <strain evidence="1">Lindl</strain>
    </source>
</reference>
<dbReference type="AlphaFoldDB" id="A0AAV7FZN0"/>
<evidence type="ECO:0000313" key="1">
    <source>
        <dbReference type="EMBL" id="KAH0449426.1"/>
    </source>
</evidence>